<evidence type="ECO:0000256" key="2">
    <source>
        <dbReference type="ARBA" id="ARBA00022679"/>
    </source>
</evidence>
<reference evidence="7" key="1">
    <citation type="submission" date="2020-11" db="EMBL/GenBank/DDBJ databases">
        <authorList>
            <person name="Tran Van P."/>
        </authorList>
    </citation>
    <scope>NUCLEOTIDE SEQUENCE</scope>
</reference>
<evidence type="ECO:0000256" key="4">
    <source>
        <dbReference type="ARBA" id="ARBA00023136"/>
    </source>
</evidence>
<keyword evidence="3" id="KW-0443">Lipid metabolism</keyword>
<dbReference type="EMBL" id="OC008950">
    <property type="protein sequence ID" value="CAD7267330.1"/>
    <property type="molecule type" value="Genomic_DNA"/>
</dbReference>
<dbReference type="PANTHER" id="PTHR12497">
    <property type="entry name" value="TAZ PROTEIN TAFAZZIN"/>
    <property type="match status" value="1"/>
</dbReference>
<protein>
    <recommendedName>
        <fullName evidence="6">Tafazzin family protein</fullName>
    </recommendedName>
</protein>
<comment type="subcellular location">
    <subcellularLocation>
        <location evidence="1">Membrane</location>
        <topology evidence="1">Peripheral membrane protein</topology>
    </subcellularLocation>
</comment>
<dbReference type="PANTHER" id="PTHR12497:SF0">
    <property type="entry name" value="TAFAZZIN"/>
    <property type="match status" value="1"/>
</dbReference>
<gene>
    <name evidence="7" type="ORF">TSIB3V08_LOCUS11338</name>
</gene>
<dbReference type="AlphaFoldDB" id="A0A7R9B6J3"/>
<proteinExistence type="inferred from homology"/>
<dbReference type="GO" id="GO:0047184">
    <property type="term" value="F:1-acylglycerophosphocholine O-acyltransferase activity"/>
    <property type="evidence" value="ECO:0007669"/>
    <property type="project" value="TreeGrafter"/>
</dbReference>
<comment type="similarity">
    <text evidence="6">Belongs to the taffazin family.</text>
</comment>
<dbReference type="GO" id="GO:0031966">
    <property type="term" value="C:mitochondrial membrane"/>
    <property type="evidence" value="ECO:0007669"/>
    <property type="project" value="TreeGrafter"/>
</dbReference>
<keyword evidence="5" id="KW-0012">Acyltransferase</keyword>
<evidence type="ECO:0000256" key="6">
    <source>
        <dbReference type="RuleBase" id="RU365062"/>
    </source>
</evidence>
<evidence type="ECO:0000256" key="5">
    <source>
        <dbReference type="ARBA" id="ARBA00023315"/>
    </source>
</evidence>
<name>A0A7R9B6J3_TIMSH</name>
<evidence type="ECO:0000256" key="1">
    <source>
        <dbReference type="ARBA" id="ARBA00004170"/>
    </source>
</evidence>
<dbReference type="GO" id="GO:0007007">
    <property type="term" value="P:inner mitochondrial membrane organization"/>
    <property type="evidence" value="ECO:0007669"/>
    <property type="project" value="TreeGrafter"/>
</dbReference>
<dbReference type="InterPro" id="IPR000872">
    <property type="entry name" value="Tafazzin"/>
</dbReference>
<keyword evidence="2" id="KW-0808">Transferase</keyword>
<accession>A0A7R9B6J3</accession>
<evidence type="ECO:0000313" key="7">
    <source>
        <dbReference type="EMBL" id="CAD7267330.1"/>
    </source>
</evidence>
<evidence type="ECO:0000256" key="3">
    <source>
        <dbReference type="ARBA" id="ARBA00023098"/>
    </source>
</evidence>
<dbReference type="GO" id="GO:0035965">
    <property type="term" value="P:cardiolipin acyl-chain remodeling"/>
    <property type="evidence" value="ECO:0007669"/>
    <property type="project" value="TreeGrafter"/>
</dbReference>
<keyword evidence="4" id="KW-0472">Membrane</keyword>
<organism evidence="7">
    <name type="scientific">Timema shepardi</name>
    <name type="common">Walking stick</name>
    <dbReference type="NCBI Taxonomy" id="629360"/>
    <lineage>
        <taxon>Eukaryota</taxon>
        <taxon>Metazoa</taxon>
        <taxon>Ecdysozoa</taxon>
        <taxon>Arthropoda</taxon>
        <taxon>Hexapoda</taxon>
        <taxon>Insecta</taxon>
        <taxon>Pterygota</taxon>
        <taxon>Neoptera</taxon>
        <taxon>Polyneoptera</taxon>
        <taxon>Phasmatodea</taxon>
        <taxon>Timematodea</taxon>
        <taxon>Timematoidea</taxon>
        <taxon>Timematidae</taxon>
        <taxon>Timema</taxon>
    </lineage>
</organism>
<sequence length="178" mass="20103">MESYGVRTKNPVCIARCFYSRSLTDYKPYGHGVCRHWMAAAAPGSEANNVSFVFLKEDIRRNVKEGGFEENSITWIAVVERRKFSFSSFKNGVGFVRLEMAQRLAAGDRIHVVVTYSNAHGSENAWSKGNLDWLNTTTVHNKEILTKAIDHRPIKVPLITVSNHHSCFDDPGLWGNMN</sequence>